<dbReference type="AlphaFoldDB" id="A0A316XN26"/>
<evidence type="ECO:0000313" key="2">
    <source>
        <dbReference type="Proteomes" id="UP000236594"/>
    </source>
</evidence>
<sequence>MVNEVRGSGFGIRVGELKKKLKLNDEFFHLVSFYLNLILVPRTPKLASSISTKNNQQRKTSNNPLKSLYIINKLKKLWTNFSKSSLF</sequence>
<keyword evidence="2" id="KW-1185">Reference proteome</keyword>
<accession>A0A316XN26</accession>
<gene>
    <name evidence="1" type="ORF">C1631_007055</name>
</gene>
<proteinExistence type="predicted"/>
<evidence type="ECO:0000313" key="1">
    <source>
        <dbReference type="EMBL" id="PWN72350.1"/>
    </source>
</evidence>
<comment type="caution">
    <text evidence="1">The sequence shown here is derived from an EMBL/GenBank/DDBJ whole genome shotgun (WGS) entry which is preliminary data.</text>
</comment>
<reference evidence="1 2" key="1">
    <citation type="submission" date="2018-04" db="EMBL/GenBank/DDBJ databases">
        <title>Draft Genome Sequence of Phosphate-Solubilizing Chryseobacterium sp. ISE14 that is a Biocontrol and Plant Growth-Promoting Rhizobacterium Isolated from Cucumber.</title>
        <authorList>
            <person name="Jeong J.-J."/>
            <person name="Sang M.K."/>
            <person name="Choi I.-G."/>
            <person name="Kim K.D."/>
        </authorList>
    </citation>
    <scope>NUCLEOTIDE SEQUENCE [LARGE SCALE GENOMIC DNA]</scope>
    <source>
        <strain evidence="1 2">ISE14</strain>
    </source>
</reference>
<name>A0A316XN26_9FLAO</name>
<dbReference type="EMBL" id="PPED02000001">
    <property type="protein sequence ID" value="PWN72350.1"/>
    <property type="molecule type" value="Genomic_DNA"/>
</dbReference>
<dbReference type="Proteomes" id="UP000236594">
    <property type="component" value="Unassembled WGS sequence"/>
</dbReference>
<protein>
    <submittedName>
        <fullName evidence="1">Uncharacterized protein</fullName>
    </submittedName>
</protein>
<organism evidence="1 2">
    <name type="scientific">Chryseobacterium phosphatilyticum</name>
    <dbReference type="NCBI Taxonomy" id="475075"/>
    <lineage>
        <taxon>Bacteria</taxon>
        <taxon>Pseudomonadati</taxon>
        <taxon>Bacteroidota</taxon>
        <taxon>Flavobacteriia</taxon>
        <taxon>Flavobacteriales</taxon>
        <taxon>Weeksellaceae</taxon>
        <taxon>Chryseobacterium group</taxon>
        <taxon>Chryseobacterium</taxon>
    </lineage>
</organism>